<evidence type="ECO:0000256" key="8">
    <source>
        <dbReference type="ARBA" id="ARBA00023284"/>
    </source>
</evidence>
<gene>
    <name evidence="11" type="ORF">SAMN04490355_103930</name>
</gene>
<keyword evidence="6" id="KW-0560">Oxidoreductase</keyword>
<proteinExistence type="inferred from homology"/>
<dbReference type="EMBL" id="FOTS01000039">
    <property type="protein sequence ID" value="SFM08164.1"/>
    <property type="molecule type" value="Genomic_DNA"/>
</dbReference>
<dbReference type="FunFam" id="3.40.30.10:FF:000002">
    <property type="entry name" value="Alkyl hydroperoxide reductase C"/>
    <property type="match status" value="1"/>
</dbReference>
<keyword evidence="3" id="KW-0963">Cytoplasm</keyword>
<dbReference type="GO" id="GO:0005829">
    <property type="term" value="C:cytosol"/>
    <property type="evidence" value="ECO:0007669"/>
    <property type="project" value="TreeGrafter"/>
</dbReference>
<dbReference type="Proteomes" id="UP000199520">
    <property type="component" value="Unassembled WGS sequence"/>
</dbReference>
<comment type="similarity">
    <text evidence="2">Belongs to the peroxiredoxin family. AhpC/Prx1 subfamily.</text>
</comment>
<evidence type="ECO:0000313" key="11">
    <source>
        <dbReference type="EMBL" id="SFM08164.1"/>
    </source>
</evidence>
<dbReference type="InterPro" id="IPR036249">
    <property type="entry name" value="Thioredoxin-like_sf"/>
</dbReference>
<evidence type="ECO:0000256" key="1">
    <source>
        <dbReference type="ARBA" id="ARBA00004496"/>
    </source>
</evidence>
<dbReference type="InterPro" id="IPR013766">
    <property type="entry name" value="Thioredoxin_domain"/>
</dbReference>
<keyword evidence="12" id="KW-1185">Reference proteome</keyword>
<dbReference type="PANTHER" id="PTHR10681:SF121">
    <property type="entry name" value="ALKYL HYDROPEROXIDE REDUCTASE C"/>
    <property type="match status" value="1"/>
</dbReference>
<keyword evidence="4" id="KW-0575">Peroxidase</keyword>
<dbReference type="GO" id="GO:0008379">
    <property type="term" value="F:thioredoxin peroxidase activity"/>
    <property type="evidence" value="ECO:0007669"/>
    <property type="project" value="TreeGrafter"/>
</dbReference>
<dbReference type="Pfam" id="PF00578">
    <property type="entry name" value="AhpC-TSA"/>
    <property type="match status" value="1"/>
</dbReference>
<name>A0A1I4MXU8_9FIRM</name>
<feature type="domain" description="Thioredoxin" evidence="10">
    <location>
        <begin position="3"/>
        <end position="163"/>
    </location>
</feature>
<dbReference type="CDD" id="cd03015">
    <property type="entry name" value="PRX_Typ2cys"/>
    <property type="match status" value="1"/>
</dbReference>
<evidence type="ECO:0000313" key="12">
    <source>
        <dbReference type="Proteomes" id="UP000199520"/>
    </source>
</evidence>
<dbReference type="PANTHER" id="PTHR10681">
    <property type="entry name" value="THIOREDOXIN PEROXIDASE"/>
    <property type="match status" value="1"/>
</dbReference>
<evidence type="ECO:0000256" key="5">
    <source>
        <dbReference type="ARBA" id="ARBA00022862"/>
    </source>
</evidence>
<evidence type="ECO:0000256" key="6">
    <source>
        <dbReference type="ARBA" id="ARBA00023002"/>
    </source>
</evidence>
<protein>
    <submittedName>
        <fullName evidence="11">Peroxiredoxin (Alkyl hydroperoxide reductase subunit C)</fullName>
    </submittedName>
</protein>
<dbReference type="PIRSF" id="PIRSF000239">
    <property type="entry name" value="AHPC"/>
    <property type="match status" value="1"/>
</dbReference>
<evidence type="ECO:0000256" key="2">
    <source>
        <dbReference type="ARBA" id="ARBA00009796"/>
    </source>
</evidence>
<dbReference type="GO" id="GO:0042744">
    <property type="term" value="P:hydrogen peroxide catabolic process"/>
    <property type="evidence" value="ECO:0007669"/>
    <property type="project" value="TreeGrafter"/>
</dbReference>
<dbReference type="GO" id="GO:0006979">
    <property type="term" value="P:response to oxidative stress"/>
    <property type="evidence" value="ECO:0007669"/>
    <property type="project" value="TreeGrafter"/>
</dbReference>
<organism evidence="11 12">
    <name type="scientific">Pelosinus propionicus DSM 13327</name>
    <dbReference type="NCBI Taxonomy" id="1123291"/>
    <lineage>
        <taxon>Bacteria</taxon>
        <taxon>Bacillati</taxon>
        <taxon>Bacillota</taxon>
        <taxon>Negativicutes</taxon>
        <taxon>Selenomonadales</taxon>
        <taxon>Sporomusaceae</taxon>
        <taxon>Pelosinus</taxon>
    </lineage>
</organism>
<dbReference type="STRING" id="1123291.SAMN04490355_103930"/>
<dbReference type="GO" id="GO:0033554">
    <property type="term" value="P:cellular response to stress"/>
    <property type="evidence" value="ECO:0007669"/>
    <property type="project" value="TreeGrafter"/>
</dbReference>
<feature type="active site" description="Cysteine sulfenic acid (-SOH) intermediate; for peroxidase activity" evidence="9">
    <location>
        <position position="50"/>
    </location>
</feature>
<dbReference type="PROSITE" id="PS51352">
    <property type="entry name" value="THIOREDOXIN_2"/>
    <property type="match status" value="1"/>
</dbReference>
<dbReference type="InterPro" id="IPR050217">
    <property type="entry name" value="Peroxiredoxin"/>
</dbReference>
<dbReference type="SUPFAM" id="SSF52833">
    <property type="entry name" value="Thioredoxin-like"/>
    <property type="match status" value="1"/>
</dbReference>
<dbReference type="Gene3D" id="3.40.30.10">
    <property type="entry name" value="Glutaredoxin"/>
    <property type="match status" value="1"/>
</dbReference>
<comment type="subcellular location">
    <subcellularLocation>
        <location evidence="1">Cytoplasm</location>
    </subcellularLocation>
</comment>
<evidence type="ECO:0000259" key="10">
    <source>
        <dbReference type="PROSITE" id="PS51352"/>
    </source>
</evidence>
<reference evidence="12" key="1">
    <citation type="submission" date="2016-10" db="EMBL/GenBank/DDBJ databases">
        <authorList>
            <person name="Varghese N."/>
            <person name="Submissions S."/>
        </authorList>
    </citation>
    <scope>NUCLEOTIDE SEQUENCE [LARGE SCALE GENOMIC DNA]</scope>
    <source>
        <strain evidence="12">DSM 13327</strain>
    </source>
</reference>
<evidence type="ECO:0000256" key="7">
    <source>
        <dbReference type="ARBA" id="ARBA00023157"/>
    </source>
</evidence>
<dbReference type="InterPro" id="IPR024706">
    <property type="entry name" value="Peroxiredoxin_AhpC-typ"/>
</dbReference>
<keyword evidence="8" id="KW-0676">Redox-active center</keyword>
<sequence length="178" mass="20094">MSVKVGQKAPHFTMSTTEDIETLEHVIKLEDYQGKWLVLFFYPLDFTFVCPTEIKGFNSKLDEFKKINAEILGVSTDSVYSHRAWIKASKEDGGLGELNYPLASDITKQVSRDYDVLIEEKGVSLRGLFIIDPEGIIRYQIVSDLNVGRSADEILRVLKAFQTGGLCPMDWQPGEKTL</sequence>
<dbReference type="InterPro" id="IPR000866">
    <property type="entry name" value="AhpC/TSA"/>
</dbReference>
<dbReference type="AlphaFoldDB" id="A0A1I4MXU8"/>
<dbReference type="OrthoDB" id="9812811at2"/>
<evidence type="ECO:0000256" key="3">
    <source>
        <dbReference type="ARBA" id="ARBA00022490"/>
    </source>
</evidence>
<evidence type="ECO:0000256" key="4">
    <source>
        <dbReference type="ARBA" id="ARBA00022559"/>
    </source>
</evidence>
<keyword evidence="5" id="KW-0049">Antioxidant</keyword>
<keyword evidence="7" id="KW-1015">Disulfide bond</keyword>
<accession>A0A1I4MXU8</accession>
<dbReference type="RefSeq" id="WP_090940663.1">
    <property type="nucleotide sequence ID" value="NZ_FOTS01000039.1"/>
</dbReference>
<dbReference type="GO" id="GO:0045454">
    <property type="term" value="P:cell redox homeostasis"/>
    <property type="evidence" value="ECO:0007669"/>
    <property type="project" value="TreeGrafter"/>
</dbReference>
<evidence type="ECO:0000256" key="9">
    <source>
        <dbReference type="PIRSR" id="PIRSR000239-1"/>
    </source>
</evidence>